<proteinExistence type="predicted"/>
<protein>
    <submittedName>
        <fullName evidence="1">Uncharacterized protein</fullName>
    </submittedName>
</protein>
<dbReference type="EMBL" id="AB452992">
    <property type="protein sequence ID" value="BAH15188.1"/>
    <property type="molecule type" value="Genomic_DNA"/>
</dbReference>
<name>B9A7E2_BPSK1</name>
<organismHost>
    <name type="scientific">Serratia marcescens</name>
    <dbReference type="NCBI Taxonomy" id="615"/>
</organismHost>
<dbReference type="InterPro" id="IPR056209">
    <property type="entry name" value="SU10_adaptor"/>
</dbReference>
<evidence type="ECO:0000313" key="1">
    <source>
        <dbReference type="EMBL" id="BAH15188.1"/>
    </source>
</evidence>
<sequence>MAVTNYAELVAEVKRWLNRDDPDTLDAIPTFITFAEKEIYRVLKMPVYECLVSLNIKKGRCEIPFNLVQLIEIYTSDNKVGRMTSHREMIRHIADKIKHEQFYYSRVGNEYHFYGVDDTGEGKPEVFCHYFQDPEMLSYNNQVTPLLTLAPDLLLFTALR</sequence>
<dbReference type="Pfam" id="PF24175">
    <property type="entry name" value="SU10_adaptor"/>
    <property type="match status" value="1"/>
</dbReference>
<accession>B9A7E2</accession>
<organism evidence="1">
    <name type="scientific">Serratia phage KSP100</name>
    <name type="common">Serratia marcescens bacteriophage KSP100</name>
    <dbReference type="NCBI Taxonomy" id="552529"/>
    <lineage>
        <taxon>Viruses</taxon>
        <taxon>Duplodnaviria</taxon>
        <taxon>Heunggongvirae</taxon>
        <taxon>Uroviricota</taxon>
        <taxon>Caudoviricetes</taxon>
    </lineage>
</organism>
<reference evidence="1" key="1">
    <citation type="journal article" date="2009" name="FEMS Microbiol. Lett.">
        <title>Morphological and genetic analysis of three bacteriophages of Serratia marcescens isolated from environmental water.</title>
        <authorList>
            <person name="Matsushita K."/>
            <person name="Uchiyama J."/>
            <person name="Kato S."/>
            <person name="Ujihara T."/>
            <person name="Hoshiba H."/>
            <person name="Sugihara S."/>
            <person name="Muraoka A."/>
            <person name="Wakiguchi H."/>
            <person name="Matsuzaki S."/>
        </authorList>
    </citation>
    <scope>NUCLEOTIDE SEQUENCE</scope>
    <source>
        <strain evidence="1">KSP100</strain>
    </source>
</reference>
<feature type="non-terminal residue" evidence="1">
    <location>
        <position position="160"/>
    </location>
</feature>